<feature type="region of interest" description="Disordered" evidence="1">
    <location>
        <begin position="456"/>
        <end position="478"/>
    </location>
</feature>
<organism evidence="2">
    <name type="scientific">Eutreptiella gymnastica</name>
    <dbReference type="NCBI Taxonomy" id="73025"/>
    <lineage>
        <taxon>Eukaryota</taxon>
        <taxon>Discoba</taxon>
        <taxon>Euglenozoa</taxon>
        <taxon>Euglenida</taxon>
        <taxon>Spirocuta</taxon>
        <taxon>Euglenophyceae</taxon>
        <taxon>Eutreptiales</taxon>
        <taxon>Eutreptiaceae</taxon>
        <taxon>Eutreptiella</taxon>
    </lineage>
</organism>
<feature type="region of interest" description="Disordered" evidence="1">
    <location>
        <begin position="1"/>
        <end position="41"/>
    </location>
</feature>
<dbReference type="InterPro" id="IPR010736">
    <property type="entry name" value="SHIPPO-rpt"/>
</dbReference>
<feature type="compositionally biased region" description="Basic and acidic residues" evidence="1">
    <location>
        <begin position="299"/>
        <end position="327"/>
    </location>
</feature>
<dbReference type="PANTHER" id="PTHR21580">
    <property type="entry name" value="SHIPPO-1-RELATED"/>
    <property type="match status" value="1"/>
</dbReference>
<dbReference type="EMBL" id="HBGA01149124">
    <property type="protein sequence ID" value="CAD9043118.1"/>
    <property type="molecule type" value="Transcribed_RNA"/>
</dbReference>
<proteinExistence type="predicted"/>
<dbReference type="Pfam" id="PF07004">
    <property type="entry name" value="SHIPPO-rpt"/>
    <property type="match status" value="3"/>
</dbReference>
<feature type="region of interest" description="Disordered" evidence="1">
    <location>
        <begin position="62"/>
        <end position="93"/>
    </location>
</feature>
<accession>A0A7S1JGA6</accession>
<reference evidence="2" key="1">
    <citation type="submission" date="2021-01" db="EMBL/GenBank/DDBJ databases">
        <authorList>
            <person name="Corre E."/>
            <person name="Pelletier E."/>
            <person name="Niang G."/>
            <person name="Scheremetjew M."/>
            <person name="Finn R."/>
            <person name="Kale V."/>
            <person name="Holt S."/>
            <person name="Cochrane G."/>
            <person name="Meng A."/>
            <person name="Brown T."/>
            <person name="Cohen L."/>
        </authorList>
    </citation>
    <scope>NUCLEOTIDE SEQUENCE</scope>
    <source>
        <strain evidence="2">NIES-381</strain>
    </source>
</reference>
<feature type="region of interest" description="Disordered" evidence="1">
    <location>
        <begin position="235"/>
        <end position="389"/>
    </location>
</feature>
<dbReference type="InterPro" id="IPR051291">
    <property type="entry name" value="CIMAP"/>
</dbReference>
<gene>
    <name evidence="2" type="ORF">EGYM00392_LOCUS54300</name>
</gene>
<dbReference type="PANTHER" id="PTHR21580:SF28">
    <property type="entry name" value="BOREALIN N-TERMINAL DOMAIN-CONTAINING PROTEIN-RELATED"/>
    <property type="match status" value="1"/>
</dbReference>
<dbReference type="AlphaFoldDB" id="A0A7S1JGA6"/>
<feature type="compositionally biased region" description="Low complexity" evidence="1">
    <location>
        <begin position="284"/>
        <end position="297"/>
    </location>
</feature>
<sequence length="553" mass="59936">MSLTVPTHHSPPKAANLSTTESEAIKYGTSGSGIDPGPGSYDPFIDEISSINFNVTSIEGSFSKEERKPLNVSYSPGPVYNTTKPLGKGAPAASFGTSKRFSYPKESAGFHQKLSRVVRPGQHGSSWEGTFSRAERSSLYRANPSPGPAYNVSRSFLKGTRNRTMPKAERFPVLEDDESPGPVYMPKTSAVLRQATGTKFPGAQRFGNQYQTLGPGPITGSRDMNVDAVKAKSPAFSLKGRAKPEKPSTTLGPGAYNPNDDYRPPGGGGGKKPPAYSFAPPDPAQLAAMRAQKALAKAPKRDVDPMDGLHEPPKPKDTGVKDERTEAESTVAPSEIAIHLEGAEAAQERAGHVASGIHAPMKESAKEPRAKANARQEDHSSQNETPGPAHYMNIYKLFETQPNPKAYTIGGRRLHPDELEKARLPGPGAYPQAATYDTKYSKPASSTFGRAKRDTSLAAGKVDSPGPVYDNSKWPKKTPIRHGVATQTTNYTAKAESRRLAERETKEMESHRRHLAALGDALPCDDELYDYQPTRLDDVTTTRKDGFMVNVWY</sequence>
<name>A0A7S1JGA6_9EUGL</name>
<feature type="region of interest" description="Disordered" evidence="1">
    <location>
        <begin position="200"/>
        <end position="223"/>
    </location>
</feature>
<evidence type="ECO:0000313" key="2">
    <source>
        <dbReference type="EMBL" id="CAD9043118.1"/>
    </source>
</evidence>
<feature type="compositionally biased region" description="Basic and acidic residues" evidence="1">
    <location>
        <begin position="360"/>
        <end position="381"/>
    </location>
</feature>
<feature type="region of interest" description="Disordered" evidence="1">
    <location>
        <begin position="139"/>
        <end position="185"/>
    </location>
</feature>
<evidence type="ECO:0000256" key="1">
    <source>
        <dbReference type="SAM" id="MobiDB-lite"/>
    </source>
</evidence>
<protein>
    <submittedName>
        <fullName evidence="2">Uncharacterized protein</fullName>
    </submittedName>
</protein>